<gene>
    <name evidence="2" type="ORF">Tco025E_07980</name>
</gene>
<dbReference type="GeneID" id="40321591"/>
<keyword evidence="3" id="KW-1185">Reference proteome</keyword>
<feature type="region of interest" description="Disordered" evidence="1">
    <location>
        <begin position="24"/>
        <end position="52"/>
    </location>
</feature>
<dbReference type="RefSeq" id="XP_029225066.1">
    <property type="nucleotide sequence ID" value="XM_029374837.1"/>
</dbReference>
<feature type="compositionally biased region" description="Basic and acidic residues" evidence="1">
    <location>
        <begin position="416"/>
        <end position="429"/>
    </location>
</feature>
<name>A0A422NGA9_9TRYP</name>
<dbReference type="AlphaFoldDB" id="A0A422NGA9"/>
<feature type="compositionally biased region" description="Basic residues" evidence="1">
    <location>
        <begin position="346"/>
        <end position="362"/>
    </location>
</feature>
<dbReference type="Proteomes" id="UP000284403">
    <property type="component" value="Unassembled WGS sequence"/>
</dbReference>
<feature type="compositionally biased region" description="Basic and acidic residues" evidence="1">
    <location>
        <begin position="436"/>
        <end position="453"/>
    </location>
</feature>
<protein>
    <submittedName>
        <fullName evidence="2">Uncharacterized protein</fullName>
    </submittedName>
</protein>
<evidence type="ECO:0000313" key="3">
    <source>
        <dbReference type="Proteomes" id="UP000284403"/>
    </source>
</evidence>
<dbReference type="EMBL" id="MKKU01000675">
    <property type="protein sequence ID" value="RNF04502.1"/>
    <property type="molecule type" value="Genomic_DNA"/>
</dbReference>
<accession>A0A422NGA9</accession>
<reference evidence="2 3" key="1">
    <citation type="journal article" date="2018" name="BMC Genomics">
        <title>Genomic comparison of Trypanosoma conorhini and Trypanosoma rangeli to Trypanosoma cruzi strains of high and low virulence.</title>
        <authorList>
            <person name="Bradwell K.R."/>
            <person name="Koparde V.N."/>
            <person name="Matveyev A.V."/>
            <person name="Serrano M.G."/>
            <person name="Alves J.M."/>
            <person name="Parikh H."/>
            <person name="Huang B."/>
            <person name="Lee V."/>
            <person name="Espinosa-Alvarez O."/>
            <person name="Ortiz P.A."/>
            <person name="Costa-Martins A.G."/>
            <person name="Teixeira M.M."/>
            <person name="Buck G.A."/>
        </authorList>
    </citation>
    <scope>NUCLEOTIDE SEQUENCE [LARGE SCALE GENOMIC DNA]</scope>
    <source>
        <strain evidence="2 3">025E</strain>
    </source>
</reference>
<organism evidence="2 3">
    <name type="scientific">Trypanosoma conorhini</name>
    <dbReference type="NCBI Taxonomy" id="83891"/>
    <lineage>
        <taxon>Eukaryota</taxon>
        <taxon>Discoba</taxon>
        <taxon>Euglenozoa</taxon>
        <taxon>Kinetoplastea</taxon>
        <taxon>Metakinetoplastina</taxon>
        <taxon>Trypanosomatida</taxon>
        <taxon>Trypanosomatidae</taxon>
        <taxon>Trypanosoma</taxon>
    </lineage>
</organism>
<comment type="caution">
    <text evidence="2">The sequence shown here is derived from an EMBL/GenBank/DDBJ whole genome shotgun (WGS) entry which is preliminary data.</text>
</comment>
<feature type="compositionally biased region" description="Basic residues" evidence="1">
    <location>
        <begin position="389"/>
        <end position="404"/>
    </location>
</feature>
<evidence type="ECO:0000313" key="2">
    <source>
        <dbReference type="EMBL" id="RNF04502.1"/>
    </source>
</evidence>
<feature type="region of interest" description="Disordered" evidence="1">
    <location>
        <begin position="323"/>
        <end position="479"/>
    </location>
</feature>
<sequence length="479" mass="51813">MGSHEKRRHSRTVCVVPARRCAGVRVPPESASGGGNGGRERQQQRRKHKRTDGALLCPRVSESCPQWRWLHLGPRQPRRRKRCGWTRRSGPAKLRTLATLRPHAADRVPRRLGLPPAAAAPHHGFGALLRPPLSSAPLALTPCCKVLASAVSPCNSAPFGPSASVPSLPPAAGPFAAPSGPSVCTTPAAPLGVDASHCVSAPGKSLPETVADAPKAPLFALSHRLRTPLPSSVLHTNVEASNSCAAGCRAATVGRRGGAVQSPGPGAEGVTRVANGPTPPERRFQTECALLPGTLAGDTPTSPVGSVRTRDIHRHIHLLLGRRDARGEAAAGAEQREERWGAQRTAPRRQRRRHRHPSHRTATRAEEKAGLGRGALPRPWRPPPPRFRGPGRKRQRQRRPRKEPRAHAVACVPADAQRKEKGEQEGMREHTRRHSRDAERNRQGTTQARDRSAAHAAASHGKYNEEKMENIKKNVLDYA</sequence>
<feature type="compositionally biased region" description="Basic and acidic residues" evidence="1">
    <location>
        <begin position="462"/>
        <end position="479"/>
    </location>
</feature>
<feature type="region of interest" description="Disordered" evidence="1">
    <location>
        <begin position="256"/>
        <end position="280"/>
    </location>
</feature>
<evidence type="ECO:0000256" key="1">
    <source>
        <dbReference type="SAM" id="MobiDB-lite"/>
    </source>
</evidence>
<proteinExistence type="predicted"/>